<dbReference type="GO" id="GO:0005886">
    <property type="term" value="C:plasma membrane"/>
    <property type="evidence" value="ECO:0007669"/>
    <property type="project" value="TreeGrafter"/>
</dbReference>
<feature type="domain" description="POTRA" evidence="9">
    <location>
        <begin position="56"/>
        <end position="125"/>
    </location>
</feature>
<evidence type="ECO:0000256" key="8">
    <source>
        <dbReference type="SAM" id="MobiDB-lite"/>
    </source>
</evidence>
<sequence>MDSIVSVSPSQLARRRRQLRRARRVKLLQRTWQFLGAIVLAGGLVALARSPIWVIGSAEQVTVEGNELLSDRAIRSLLSLSYPQSLFQVRPDTLVAQLESSGPIAYASVTRQLFPPGLTVDVRERAPVAIASIPAQTPTPSGSNAPSVPATSRQLVLLDEEGMWMPVESYTSLDRGLKIPDLKIVGELYQFRPYWRPVYRAIADCAVKIYELDWQDPKNLILKTELGNVRLGPYNSRFSERLELLERMRKLPEAVNPAQIDYIDLTNPQSPALKMKQPPSSPASGDRS</sequence>
<dbReference type="InterPro" id="IPR050487">
    <property type="entry name" value="FtsQ_DivIB"/>
</dbReference>
<dbReference type="EMBL" id="CP051167">
    <property type="protein sequence ID" value="QIZ70976.1"/>
    <property type="molecule type" value="Genomic_DNA"/>
</dbReference>
<keyword evidence="5" id="KW-1133">Transmembrane helix</keyword>
<evidence type="ECO:0000256" key="7">
    <source>
        <dbReference type="ARBA" id="ARBA00023306"/>
    </source>
</evidence>
<keyword evidence="2" id="KW-1003">Cell membrane</keyword>
<dbReference type="PANTHER" id="PTHR37820:SF1">
    <property type="entry name" value="CELL DIVISION PROTEIN FTSQ"/>
    <property type="match status" value="1"/>
</dbReference>
<evidence type="ECO:0000256" key="6">
    <source>
        <dbReference type="ARBA" id="ARBA00023136"/>
    </source>
</evidence>
<evidence type="ECO:0000256" key="5">
    <source>
        <dbReference type="ARBA" id="ARBA00022989"/>
    </source>
</evidence>
<keyword evidence="4" id="KW-0812">Transmembrane</keyword>
<proteinExistence type="predicted"/>
<protein>
    <submittedName>
        <fullName evidence="10">FtsQ-type POTRA domain-containing protein</fullName>
    </submittedName>
</protein>
<dbReference type="PANTHER" id="PTHR37820">
    <property type="entry name" value="CELL DIVISION PROTEIN DIVIB"/>
    <property type="match status" value="1"/>
</dbReference>
<dbReference type="AlphaFoldDB" id="A0A6H1TXP1"/>
<feature type="region of interest" description="Disordered" evidence="8">
    <location>
        <begin position="268"/>
        <end position="288"/>
    </location>
</feature>
<dbReference type="Pfam" id="PF08478">
    <property type="entry name" value="POTRA_1"/>
    <property type="match status" value="1"/>
</dbReference>
<keyword evidence="3" id="KW-0132">Cell division</keyword>
<comment type="subcellular location">
    <subcellularLocation>
        <location evidence="1">Membrane</location>
    </subcellularLocation>
</comment>
<gene>
    <name evidence="10" type="ORF">HCG48_10570</name>
</gene>
<keyword evidence="11" id="KW-1185">Reference proteome</keyword>
<keyword evidence="6" id="KW-0472">Membrane</keyword>
<dbReference type="InterPro" id="IPR013685">
    <property type="entry name" value="POTRA_FtsQ_type"/>
</dbReference>
<dbReference type="Proteomes" id="UP000500857">
    <property type="component" value="Chromosome"/>
</dbReference>
<dbReference type="RefSeq" id="WP_168569131.1">
    <property type="nucleotide sequence ID" value="NZ_CP051167.1"/>
</dbReference>
<name>A0A6H1TXP1_9CYAN</name>
<evidence type="ECO:0000313" key="11">
    <source>
        <dbReference type="Proteomes" id="UP000500857"/>
    </source>
</evidence>
<dbReference type="GO" id="GO:0051301">
    <property type="term" value="P:cell division"/>
    <property type="evidence" value="ECO:0007669"/>
    <property type="project" value="UniProtKB-KW"/>
</dbReference>
<reference evidence="10 11" key="1">
    <citation type="submission" date="2020-04" db="EMBL/GenBank/DDBJ databases">
        <authorList>
            <person name="Basu S."/>
            <person name="Maruthanayagam V."/>
            <person name="Chakraborty S."/>
            <person name="Pramanik A."/>
            <person name="Mukherjee J."/>
            <person name="Brink B."/>
        </authorList>
    </citation>
    <scope>NUCLEOTIDE SEQUENCE [LARGE SCALE GENOMIC DNA]</scope>
    <source>
        <strain evidence="10 11">AP17</strain>
    </source>
</reference>
<evidence type="ECO:0000256" key="4">
    <source>
        <dbReference type="ARBA" id="ARBA00022692"/>
    </source>
</evidence>
<evidence type="ECO:0000256" key="1">
    <source>
        <dbReference type="ARBA" id="ARBA00004370"/>
    </source>
</evidence>
<accession>A0A6H1TXP1</accession>
<organism evidence="10 11">
    <name type="scientific">Oxynema aestuarii AP17</name>
    <dbReference type="NCBI Taxonomy" id="2064643"/>
    <lineage>
        <taxon>Bacteria</taxon>
        <taxon>Bacillati</taxon>
        <taxon>Cyanobacteriota</taxon>
        <taxon>Cyanophyceae</taxon>
        <taxon>Oscillatoriophycideae</taxon>
        <taxon>Oscillatoriales</taxon>
        <taxon>Oscillatoriaceae</taxon>
        <taxon>Oxynema</taxon>
        <taxon>Oxynema aestuarii</taxon>
    </lineage>
</organism>
<dbReference type="PROSITE" id="PS51779">
    <property type="entry name" value="POTRA"/>
    <property type="match status" value="1"/>
</dbReference>
<keyword evidence="7" id="KW-0131">Cell cycle</keyword>
<evidence type="ECO:0000313" key="10">
    <source>
        <dbReference type="EMBL" id="QIZ70976.1"/>
    </source>
</evidence>
<evidence type="ECO:0000256" key="2">
    <source>
        <dbReference type="ARBA" id="ARBA00022475"/>
    </source>
</evidence>
<evidence type="ECO:0000256" key="3">
    <source>
        <dbReference type="ARBA" id="ARBA00022618"/>
    </source>
</evidence>
<dbReference type="KEGG" id="oxy:HCG48_10570"/>
<dbReference type="InterPro" id="IPR034746">
    <property type="entry name" value="POTRA"/>
</dbReference>
<evidence type="ECO:0000259" key="9">
    <source>
        <dbReference type="PROSITE" id="PS51779"/>
    </source>
</evidence>